<name>A0ACC1SY52_9HYPO</name>
<comment type="caution">
    <text evidence="1">The sequence shown here is derived from an EMBL/GenBank/DDBJ whole genome shotgun (WGS) entry which is preliminary data.</text>
</comment>
<gene>
    <name evidence="1" type="ORF">NM208_g795</name>
</gene>
<evidence type="ECO:0000313" key="2">
    <source>
        <dbReference type="Proteomes" id="UP001148629"/>
    </source>
</evidence>
<accession>A0ACC1SY52</accession>
<organism evidence="1 2">
    <name type="scientific">Fusarium decemcellulare</name>
    <dbReference type="NCBI Taxonomy" id="57161"/>
    <lineage>
        <taxon>Eukaryota</taxon>
        <taxon>Fungi</taxon>
        <taxon>Dikarya</taxon>
        <taxon>Ascomycota</taxon>
        <taxon>Pezizomycotina</taxon>
        <taxon>Sordariomycetes</taxon>
        <taxon>Hypocreomycetidae</taxon>
        <taxon>Hypocreales</taxon>
        <taxon>Nectriaceae</taxon>
        <taxon>Fusarium</taxon>
        <taxon>Fusarium decemcellulare species complex</taxon>
    </lineage>
</organism>
<protein>
    <submittedName>
        <fullName evidence="1">Uncharacterized protein</fullName>
    </submittedName>
</protein>
<dbReference type="Proteomes" id="UP001148629">
    <property type="component" value="Unassembled WGS sequence"/>
</dbReference>
<dbReference type="EMBL" id="JANRMS010000036">
    <property type="protein sequence ID" value="KAJ3548891.1"/>
    <property type="molecule type" value="Genomic_DNA"/>
</dbReference>
<sequence length="149" mass="16028">MVPSVSCSTALILLSLLRLLLLAVLRIVLTSDAQDTSIESMTESQPYNEGSPVSVPNDIEPTEDTKETTDMDVITESSKSAETPIDTTPSDNDLTARPRAPEQSSPKAFINDTQPTAESNSPGESRTETRVSDIEPSAGPSPIFDRSYL</sequence>
<proteinExistence type="predicted"/>
<reference evidence="1" key="1">
    <citation type="submission" date="2022-08" db="EMBL/GenBank/DDBJ databases">
        <title>Genome Sequence of Fusarium decemcellulare.</title>
        <authorList>
            <person name="Buettner E."/>
        </authorList>
    </citation>
    <scope>NUCLEOTIDE SEQUENCE</scope>
    <source>
        <strain evidence="1">Babe19</strain>
    </source>
</reference>
<evidence type="ECO:0000313" key="1">
    <source>
        <dbReference type="EMBL" id="KAJ3548891.1"/>
    </source>
</evidence>
<keyword evidence="2" id="KW-1185">Reference proteome</keyword>